<keyword evidence="2" id="KW-1133">Transmembrane helix</keyword>
<sequence length="162" mass="16415">MDPEDDVRAILTGAAGGAQPPMRLEAADVIERGGRVRRRRKRFAVAGTSAATAVVLAVAGFLAGHRAGPPQPVEPAGPGLSTVGTTSPSPQPTELPVPATSIAPPTAQPDQTRPRPGRTSLPQAPSAGPRETSRSTVVSPSSTPGAVTRRPGDPTLTTTGQP</sequence>
<name>A0A1H4JR53_9PSEU</name>
<dbReference type="RefSeq" id="WP_143060601.1">
    <property type="nucleotide sequence ID" value="NZ_FNSO01000003.1"/>
</dbReference>
<gene>
    <name evidence="3" type="ORF">SAMN04489727_2104</name>
</gene>
<feature type="transmembrane region" description="Helical" evidence="2">
    <location>
        <begin position="43"/>
        <end position="63"/>
    </location>
</feature>
<dbReference type="EMBL" id="FNSO01000003">
    <property type="protein sequence ID" value="SEB48406.1"/>
    <property type="molecule type" value="Genomic_DNA"/>
</dbReference>
<keyword evidence="2" id="KW-0472">Membrane</keyword>
<evidence type="ECO:0000256" key="2">
    <source>
        <dbReference type="SAM" id="Phobius"/>
    </source>
</evidence>
<organism evidence="3 4">
    <name type="scientific">Amycolatopsis tolypomycina</name>
    <dbReference type="NCBI Taxonomy" id="208445"/>
    <lineage>
        <taxon>Bacteria</taxon>
        <taxon>Bacillati</taxon>
        <taxon>Actinomycetota</taxon>
        <taxon>Actinomycetes</taxon>
        <taxon>Pseudonocardiales</taxon>
        <taxon>Pseudonocardiaceae</taxon>
        <taxon>Amycolatopsis</taxon>
    </lineage>
</organism>
<reference evidence="4" key="1">
    <citation type="submission" date="2016-10" db="EMBL/GenBank/DDBJ databases">
        <authorList>
            <person name="Varghese N."/>
            <person name="Submissions S."/>
        </authorList>
    </citation>
    <scope>NUCLEOTIDE SEQUENCE [LARGE SCALE GENOMIC DNA]</scope>
    <source>
        <strain evidence="4">DSM 44544</strain>
    </source>
</reference>
<dbReference type="Proteomes" id="UP000199622">
    <property type="component" value="Unassembled WGS sequence"/>
</dbReference>
<proteinExistence type="predicted"/>
<dbReference type="AlphaFoldDB" id="A0A1H4JR53"/>
<dbReference type="STRING" id="208445.SAMN04489727_2104"/>
<feature type="region of interest" description="Disordered" evidence="1">
    <location>
        <begin position="64"/>
        <end position="162"/>
    </location>
</feature>
<evidence type="ECO:0000313" key="4">
    <source>
        <dbReference type="Proteomes" id="UP000199622"/>
    </source>
</evidence>
<keyword evidence="2" id="KW-0812">Transmembrane</keyword>
<keyword evidence="4" id="KW-1185">Reference proteome</keyword>
<feature type="compositionally biased region" description="Low complexity" evidence="1">
    <location>
        <begin position="134"/>
        <end position="144"/>
    </location>
</feature>
<evidence type="ECO:0000313" key="3">
    <source>
        <dbReference type="EMBL" id="SEB48406.1"/>
    </source>
</evidence>
<evidence type="ECO:0000256" key="1">
    <source>
        <dbReference type="SAM" id="MobiDB-lite"/>
    </source>
</evidence>
<dbReference type="OrthoDB" id="3630185at2"/>
<protein>
    <submittedName>
        <fullName evidence="3">Uncharacterized protein</fullName>
    </submittedName>
</protein>
<accession>A0A1H4JR53</accession>